<keyword evidence="1" id="KW-0732">Signal</keyword>
<feature type="signal peptide" evidence="1">
    <location>
        <begin position="1"/>
        <end position="21"/>
    </location>
</feature>
<evidence type="ECO:0000256" key="1">
    <source>
        <dbReference type="SAM" id="SignalP"/>
    </source>
</evidence>
<dbReference type="EMBL" id="FOLE01000006">
    <property type="protein sequence ID" value="SFC51527.1"/>
    <property type="molecule type" value="Genomic_DNA"/>
</dbReference>
<gene>
    <name evidence="2" type="ORF">SAMN05421780_10685</name>
</gene>
<evidence type="ECO:0000313" key="3">
    <source>
        <dbReference type="Proteomes" id="UP000199514"/>
    </source>
</evidence>
<sequence length="189" mass="20981">MKKHFPLLAGILLSIPLVTNAQIYTGHNKAKISLAGQQQALEYESNSITSYLNMNSHSLNFYAKAYTFVMDRPDNTEKTLLINALQMNNDNASVLEFTAQLPQNFKVPTAGQTQKISINGLMQLAGVRKSLQLPVEVRADKNGDLSYTASAVIDLNQWNGELSAEIKTQTTGLMRLELTNAPIHLINYR</sequence>
<evidence type="ECO:0008006" key="4">
    <source>
        <dbReference type="Google" id="ProtNLM"/>
    </source>
</evidence>
<proteinExistence type="predicted"/>
<dbReference type="InterPro" id="IPR036761">
    <property type="entry name" value="TTHA0802/YceI-like_sf"/>
</dbReference>
<dbReference type="RefSeq" id="WP_091512363.1">
    <property type="nucleotide sequence ID" value="NZ_FOLE01000006.1"/>
</dbReference>
<keyword evidence="3" id="KW-1185">Reference proteome</keyword>
<dbReference type="STRING" id="927664.SAMN05421780_10685"/>
<reference evidence="2 3" key="1">
    <citation type="submission" date="2016-10" db="EMBL/GenBank/DDBJ databases">
        <authorList>
            <person name="de Groot N.N."/>
        </authorList>
    </citation>
    <scope>NUCLEOTIDE SEQUENCE [LARGE SCALE GENOMIC DNA]</scope>
    <source>
        <strain evidence="2 3">DSM 6793</strain>
    </source>
</reference>
<dbReference type="Gene3D" id="2.40.128.110">
    <property type="entry name" value="Lipid/polyisoprenoid-binding, YceI-like"/>
    <property type="match status" value="1"/>
</dbReference>
<name>A0A1I1JSB8_9BACT</name>
<evidence type="ECO:0000313" key="2">
    <source>
        <dbReference type="EMBL" id="SFC51527.1"/>
    </source>
</evidence>
<organism evidence="2 3">
    <name type="scientific">Flexibacter flexilis DSM 6793</name>
    <dbReference type="NCBI Taxonomy" id="927664"/>
    <lineage>
        <taxon>Bacteria</taxon>
        <taxon>Pseudomonadati</taxon>
        <taxon>Bacteroidota</taxon>
        <taxon>Cytophagia</taxon>
        <taxon>Cytophagales</taxon>
        <taxon>Flexibacteraceae</taxon>
        <taxon>Flexibacter</taxon>
    </lineage>
</organism>
<feature type="chain" id="PRO_5011738637" description="YceI-like domain-containing protein" evidence="1">
    <location>
        <begin position="22"/>
        <end position="189"/>
    </location>
</feature>
<protein>
    <recommendedName>
        <fullName evidence="4">YceI-like domain-containing protein</fullName>
    </recommendedName>
</protein>
<accession>A0A1I1JSB8</accession>
<dbReference type="AlphaFoldDB" id="A0A1I1JSB8"/>
<dbReference type="Proteomes" id="UP000199514">
    <property type="component" value="Unassembled WGS sequence"/>
</dbReference>